<evidence type="ECO:0000313" key="2">
    <source>
        <dbReference type="Proteomes" id="UP000809273"/>
    </source>
</evidence>
<dbReference type="Proteomes" id="UP000809273">
    <property type="component" value="Unassembled WGS sequence"/>
</dbReference>
<evidence type="ECO:0000313" key="1">
    <source>
        <dbReference type="EMBL" id="MBN1573122.1"/>
    </source>
</evidence>
<proteinExistence type="predicted"/>
<dbReference type="EMBL" id="JAFGIX010000040">
    <property type="protein sequence ID" value="MBN1573122.1"/>
    <property type="molecule type" value="Genomic_DNA"/>
</dbReference>
<dbReference type="AlphaFoldDB" id="A0A9D8PPF4"/>
<name>A0A9D8PPF4_9DELT</name>
<comment type="caution">
    <text evidence="1">The sequence shown here is derived from an EMBL/GenBank/DDBJ whole genome shotgun (WGS) entry which is preliminary data.</text>
</comment>
<reference evidence="1" key="1">
    <citation type="journal article" date="2021" name="Environ. Microbiol.">
        <title>Genomic characterization of three novel Desulfobacterota classes expand the metabolic and phylogenetic diversity of the phylum.</title>
        <authorList>
            <person name="Murphy C.L."/>
            <person name="Biggerstaff J."/>
            <person name="Eichhorn A."/>
            <person name="Ewing E."/>
            <person name="Shahan R."/>
            <person name="Soriano D."/>
            <person name="Stewart S."/>
            <person name="VanMol K."/>
            <person name="Walker R."/>
            <person name="Walters P."/>
            <person name="Elshahed M.S."/>
            <person name="Youssef N.H."/>
        </authorList>
    </citation>
    <scope>NUCLEOTIDE SEQUENCE</scope>
    <source>
        <strain evidence="1">Zod_Metabat.24</strain>
    </source>
</reference>
<accession>A0A9D8PPF4</accession>
<sequence length="140" mass="15901">MIFKFLALRDRGRWLYLLTFFLVSLFFILLSPFSGVTGEDENLILGKVYNDTDIVPPMHGPVPINIVVDDYFMGRVEPGKSLVIGLKPRRVPYVVKAYVFDYDGSSFFAVVDLPLRSTVMVPVSHRGEISPFWVAFEGIH</sequence>
<reference evidence="1" key="2">
    <citation type="submission" date="2021-01" db="EMBL/GenBank/DDBJ databases">
        <authorList>
            <person name="Hahn C.R."/>
            <person name="Youssef N.H."/>
            <person name="Elshahed M."/>
        </authorList>
    </citation>
    <scope>NUCLEOTIDE SEQUENCE</scope>
    <source>
        <strain evidence="1">Zod_Metabat.24</strain>
    </source>
</reference>
<organism evidence="1 2">
    <name type="scientific">Candidatus Zymogenus saltonus</name>
    <dbReference type="NCBI Taxonomy" id="2844893"/>
    <lineage>
        <taxon>Bacteria</taxon>
        <taxon>Deltaproteobacteria</taxon>
        <taxon>Candidatus Zymogenia</taxon>
        <taxon>Candidatus Zymogeniales</taxon>
        <taxon>Candidatus Zymogenaceae</taxon>
        <taxon>Candidatus Zymogenus</taxon>
    </lineage>
</organism>
<protein>
    <submittedName>
        <fullName evidence="1">Uncharacterized protein</fullName>
    </submittedName>
</protein>
<gene>
    <name evidence="1" type="ORF">JW984_08000</name>
</gene>